<dbReference type="InterPro" id="IPR025737">
    <property type="entry name" value="FApF"/>
</dbReference>
<reference evidence="2 3" key="1">
    <citation type="submission" date="2020-04" db="EMBL/GenBank/DDBJ databases">
        <title>Molecular characterization of pseudomonads from Agaricus bisporus reveal novel blotch 2 pathogens in Western Europe.</title>
        <authorList>
            <person name="Taparia T."/>
            <person name="Krijger M."/>
            <person name="Haynes E."/>
            <person name="Elpinstone J.G."/>
            <person name="Noble R."/>
            <person name="Van Der Wolf J."/>
        </authorList>
    </citation>
    <scope>NUCLEOTIDE SEQUENCE [LARGE SCALE GENOMIC DNA]</scope>
    <source>
        <strain evidence="2 3">IPO3738</strain>
    </source>
</reference>
<proteinExistence type="predicted"/>
<name>A0A7Y7XZQ4_9PSED</name>
<organism evidence="2 3">
    <name type="scientific">Pseudomonas gingeri</name>
    <dbReference type="NCBI Taxonomy" id="117681"/>
    <lineage>
        <taxon>Bacteria</taxon>
        <taxon>Pseudomonadati</taxon>
        <taxon>Pseudomonadota</taxon>
        <taxon>Gammaproteobacteria</taxon>
        <taxon>Pseudomonadales</taxon>
        <taxon>Pseudomonadaceae</taxon>
        <taxon>Pseudomonas</taxon>
    </lineage>
</organism>
<protein>
    <submittedName>
        <fullName evidence="2">Transporter</fullName>
    </submittedName>
</protein>
<comment type="caution">
    <text evidence="2">The sequence shown here is derived from an EMBL/GenBank/DDBJ whole genome shotgun (WGS) entry which is preliminary data.</text>
</comment>
<sequence length="316" mass="34863">MTIRHIGIATTLCASLGLINTAQATETGGGVYPNGAENYLAGALPPPGLYELTYLTQYSANRFNDGNGHSGFLPDFKVRADALVSRTVYVSDKTFMGANWGGHLIVPLVDLEVDAAGVNDHRRGVGDITVNPLIMGWHFDNGLHLTTGLDINVPIGSYDRNAQANFSRHYWNFEPVVAFAYYDPDGFALDMKFMYDFNQKNTSAQITGLNPTGSDYRSGQELHVDFAAGYNIDQWQVGVSGYYYKQTTDDHVGDRATQDVIDSLDGLKGQAFALGPAIRYNAGPAQIIATWQHEFESEYRPQGERLWLKFIIPFGK</sequence>
<keyword evidence="1" id="KW-0732">Signal</keyword>
<dbReference type="RefSeq" id="WP_017129235.1">
    <property type="nucleotide sequence ID" value="NZ_JACAQE010000003.1"/>
</dbReference>
<evidence type="ECO:0000313" key="2">
    <source>
        <dbReference type="EMBL" id="NWC14077.1"/>
    </source>
</evidence>
<evidence type="ECO:0000313" key="3">
    <source>
        <dbReference type="Proteomes" id="UP000517547"/>
    </source>
</evidence>
<dbReference type="EMBL" id="JACAQE010000003">
    <property type="protein sequence ID" value="NWC14077.1"/>
    <property type="molecule type" value="Genomic_DNA"/>
</dbReference>
<feature type="chain" id="PRO_5031535738" evidence="1">
    <location>
        <begin position="25"/>
        <end position="316"/>
    </location>
</feature>
<dbReference type="Pfam" id="PF13557">
    <property type="entry name" value="Phenol_MetA_deg"/>
    <property type="match status" value="1"/>
</dbReference>
<accession>A0A7Y7XZQ4</accession>
<gene>
    <name evidence="2" type="ORF">HX845_10505</name>
</gene>
<evidence type="ECO:0000256" key="1">
    <source>
        <dbReference type="SAM" id="SignalP"/>
    </source>
</evidence>
<dbReference type="Proteomes" id="UP000517547">
    <property type="component" value="Unassembled WGS sequence"/>
</dbReference>
<feature type="signal peptide" evidence="1">
    <location>
        <begin position="1"/>
        <end position="24"/>
    </location>
</feature>
<dbReference type="AlphaFoldDB" id="A0A7Y7XZQ4"/>